<name>X6N0I7_RETFI</name>
<feature type="compositionally biased region" description="Polar residues" evidence="2">
    <location>
        <begin position="139"/>
        <end position="154"/>
    </location>
</feature>
<comment type="caution">
    <text evidence="3">The sequence shown here is derived from an EMBL/GenBank/DDBJ whole genome shotgun (WGS) entry which is preliminary data.</text>
</comment>
<feature type="region of interest" description="Disordered" evidence="2">
    <location>
        <begin position="79"/>
        <end position="106"/>
    </location>
</feature>
<sequence>EDKIMQLEEQIKTMKSKHMEELSGLQKELSTSQMKMGAQLVELDKLTKEMEKKDSKIQQYFNEIKELQKRLNESMHLNRPLKSSSNADDNVLHVSSSSPLQSKKNNEWDLTAIHQLKLPTEQNKSSDIEGSLNVDAESNVASNGKDTETANQAGTEEDSPLHSAHSSHGSSVFALEHQNILDTSPHRLSQTSQLSQDDYFNAQLDPKANSLCQLHTVYVY</sequence>
<keyword evidence="1" id="KW-0175">Coiled coil</keyword>
<organism evidence="3 4">
    <name type="scientific">Reticulomyxa filosa</name>
    <dbReference type="NCBI Taxonomy" id="46433"/>
    <lineage>
        <taxon>Eukaryota</taxon>
        <taxon>Sar</taxon>
        <taxon>Rhizaria</taxon>
        <taxon>Retaria</taxon>
        <taxon>Foraminifera</taxon>
        <taxon>Monothalamids</taxon>
        <taxon>Reticulomyxidae</taxon>
        <taxon>Reticulomyxa</taxon>
    </lineage>
</organism>
<evidence type="ECO:0000256" key="1">
    <source>
        <dbReference type="SAM" id="Coils"/>
    </source>
</evidence>
<evidence type="ECO:0000256" key="2">
    <source>
        <dbReference type="SAM" id="MobiDB-lite"/>
    </source>
</evidence>
<feature type="non-terminal residue" evidence="3">
    <location>
        <position position="1"/>
    </location>
</feature>
<protein>
    <submittedName>
        <fullName evidence="3">Uncharacterized protein</fullName>
    </submittedName>
</protein>
<evidence type="ECO:0000313" key="4">
    <source>
        <dbReference type="Proteomes" id="UP000023152"/>
    </source>
</evidence>
<evidence type="ECO:0000313" key="3">
    <source>
        <dbReference type="EMBL" id="ETO19378.1"/>
    </source>
</evidence>
<reference evidence="3 4" key="1">
    <citation type="journal article" date="2013" name="Curr. Biol.">
        <title>The Genome of the Foraminiferan Reticulomyxa filosa.</title>
        <authorList>
            <person name="Glockner G."/>
            <person name="Hulsmann N."/>
            <person name="Schleicher M."/>
            <person name="Noegel A.A."/>
            <person name="Eichinger L."/>
            <person name="Gallinger C."/>
            <person name="Pawlowski J."/>
            <person name="Sierra R."/>
            <person name="Euteneuer U."/>
            <person name="Pillet L."/>
            <person name="Moustafa A."/>
            <person name="Platzer M."/>
            <person name="Groth M."/>
            <person name="Szafranski K."/>
            <person name="Schliwa M."/>
        </authorList>
    </citation>
    <scope>NUCLEOTIDE SEQUENCE [LARGE SCALE GENOMIC DNA]</scope>
</reference>
<dbReference type="EMBL" id="ASPP01013718">
    <property type="protein sequence ID" value="ETO19378.1"/>
    <property type="molecule type" value="Genomic_DNA"/>
</dbReference>
<feature type="coiled-coil region" evidence="1">
    <location>
        <begin position="43"/>
        <end position="77"/>
    </location>
</feature>
<feature type="compositionally biased region" description="Polar residues" evidence="2">
    <location>
        <begin position="81"/>
        <end position="103"/>
    </location>
</feature>
<proteinExistence type="predicted"/>
<accession>X6N0I7</accession>
<feature type="non-terminal residue" evidence="3">
    <location>
        <position position="220"/>
    </location>
</feature>
<dbReference type="Proteomes" id="UP000023152">
    <property type="component" value="Unassembled WGS sequence"/>
</dbReference>
<dbReference type="AlphaFoldDB" id="X6N0I7"/>
<keyword evidence="4" id="KW-1185">Reference proteome</keyword>
<feature type="region of interest" description="Disordered" evidence="2">
    <location>
        <begin position="135"/>
        <end position="170"/>
    </location>
</feature>
<gene>
    <name evidence="3" type="ORF">RFI_17852</name>
</gene>